<feature type="region of interest" description="Disordered" evidence="1">
    <location>
        <begin position="1"/>
        <end position="20"/>
    </location>
</feature>
<keyword evidence="3" id="KW-1185">Reference proteome</keyword>
<proteinExistence type="predicted"/>
<evidence type="ECO:0000313" key="3">
    <source>
        <dbReference type="Proteomes" id="UP000219514"/>
    </source>
</evidence>
<reference evidence="2 3" key="1">
    <citation type="submission" date="2017-09" db="EMBL/GenBank/DDBJ databases">
        <authorList>
            <person name="Ehlers B."/>
            <person name="Leendertz F.H."/>
        </authorList>
    </citation>
    <scope>NUCLEOTIDE SEQUENCE [LARGE SCALE GENOMIC DNA]</scope>
    <source>
        <strain evidence="2 3">DSM 46844</strain>
    </source>
</reference>
<dbReference type="EMBL" id="OBDO01000001">
    <property type="protein sequence ID" value="SNX94593.1"/>
    <property type="molecule type" value="Genomic_DNA"/>
</dbReference>
<dbReference type="Proteomes" id="UP000219514">
    <property type="component" value="Unassembled WGS sequence"/>
</dbReference>
<evidence type="ECO:0000256" key="1">
    <source>
        <dbReference type="SAM" id="MobiDB-lite"/>
    </source>
</evidence>
<name>A0A285E6V0_9ACTN</name>
<dbReference type="AlphaFoldDB" id="A0A285E6V0"/>
<sequence length="53" mass="5621">MVDPVAGQTRARPFDSVGQSLHSSPLLYSALQDMPEASRLFVDSPLTCALTSG</sequence>
<dbReference type="RefSeq" id="WP_172442248.1">
    <property type="nucleotide sequence ID" value="NZ_JACHXB010000001.1"/>
</dbReference>
<organism evidence="2 3">
    <name type="scientific">Geodermatophilus sabuli</name>
    <dbReference type="NCBI Taxonomy" id="1564158"/>
    <lineage>
        <taxon>Bacteria</taxon>
        <taxon>Bacillati</taxon>
        <taxon>Actinomycetota</taxon>
        <taxon>Actinomycetes</taxon>
        <taxon>Geodermatophilales</taxon>
        <taxon>Geodermatophilaceae</taxon>
        <taxon>Geodermatophilus</taxon>
    </lineage>
</organism>
<protein>
    <submittedName>
        <fullName evidence="2">Uncharacterized protein</fullName>
    </submittedName>
</protein>
<accession>A0A285E6V0</accession>
<evidence type="ECO:0000313" key="2">
    <source>
        <dbReference type="EMBL" id="SNX94593.1"/>
    </source>
</evidence>
<gene>
    <name evidence="2" type="ORF">SAMN06893097_101390</name>
</gene>